<evidence type="ECO:0000313" key="2">
    <source>
        <dbReference type="EMBL" id="JAP91541.1"/>
    </source>
</evidence>
<dbReference type="InterPro" id="IPR001806">
    <property type="entry name" value="Small_GTPase"/>
</dbReference>
<dbReference type="GO" id="GO:0005525">
    <property type="term" value="F:GTP binding"/>
    <property type="evidence" value="ECO:0007669"/>
    <property type="project" value="InterPro"/>
</dbReference>
<dbReference type="EMBL" id="GDID01005065">
    <property type="protein sequence ID" value="JAP91541.1"/>
    <property type="molecule type" value="Transcribed_RNA"/>
</dbReference>
<gene>
    <name evidence="2" type="ORF">TPC1_16816</name>
</gene>
<dbReference type="SMART" id="SM00175">
    <property type="entry name" value="RAB"/>
    <property type="match status" value="1"/>
</dbReference>
<dbReference type="AlphaFoldDB" id="A0A146K7K4"/>
<accession>A0A146K7K4</accession>
<dbReference type="PROSITE" id="PS51419">
    <property type="entry name" value="RAB"/>
    <property type="match status" value="1"/>
</dbReference>
<name>A0A146K7K4_9EUKA</name>
<proteinExistence type="predicted"/>
<organism evidence="2">
    <name type="scientific">Trepomonas sp. PC1</name>
    <dbReference type="NCBI Taxonomy" id="1076344"/>
    <lineage>
        <taxon>Eukaryota</taxon>
        <taxon>Metamonada</taxon>
        <taxon>Diplomonadida</taxon>
        <taxon>Hexamitidae</taxon>
        <taxon>Hexamitinae</taxon>
        <taxon>Trepomonas</taxon>
    </lineage>
</organism>
<dbReference type="PANTHER" id="PTHR47978">
    <property type="match status" value="1"/>
</dbReference>
<sequence length="96" mass="11118">SQISTLLCFDEIKYWVQQIILKCTKNVVIGIVGNKIDCENRIMPQELIIEYAQSMQAFYFECSAKTGEGVSDFFRKLCEIRMNKPMDSEQEQAIIL</sequence>
<feature type="non-terminal residue" evidence="2">
    <location>
        <position position="1"/>
    </location>
</feature>
<reference evidence="2" key="1">
    <citation type="submission" date="2015-07" db="EMBL/GenBank/DDBJ databases">
        <title>Adaptation to a free-living lifestyle via gene acquisitions in the diplomonad Trepomonas sp. PC1.</title>
        <authorList>
            <person name="Xu F."/>
            <person name="Jerlstrom-Hultqvist J."/>
            <person name="Kolisko M."/>
            <person name="Simpson A.G.B."/>
            <person name="Roger A.J."/>
            <person name="Svard S.G."/>
            <person name="Andersson J.O."/>
        </authorList>
    </citation>
    <scope>NUCLEOTIDE SEQUENCE</scope>
    <source>
        <strain evidence="2">PC1</strain>
    </source>
</reference>
<dbReference type="PRINTS" id="PR00449">
    <property type="entry name" value="RASTRNSFRMNG"/>
</dbReference>
<dbReference type="InterPro" id="IPR027417">
    <property type="entry name" value="P-loop_NTPase"/>
</dbReference>
<dbReference type="Gene3D" id="3.40.50.300">
    <property type="entry name" value="P-loop containing nucleotide triphosphate hydrolases"/>
    <property type="match status" value="1"/>
</dbReference>
<protein>
    <submittedName>
        <fullName evidence="2">Rab-like protein</fullName>
    </submittedName>
</protein>
<dbReference type="Pfam" id="PF00071">
    <property type="entry name" value="Ras"/>
    <property type="match status" value="1"/>
</dbReference>
<dbReference type="SUPFAM" id="SSF52540">
    <property type="entry name" value="P-loop containing nucleoside triphosphate hydrolases"/>
    <property type="match status" value="1"/>
</dbReference>
<feature type="non-terminal residue" evidence="2">
    <location>
        <position position="96"/>
    </location>
</feature>
<dbReference type="GO" id="GO:0003924">
    <property type="term" value="F:GTPase activity"/>
    <property type="evidence" value="ECO:0007669"/>
    <property type="project" value="InterPro"/>
</dbReference>
<evidence type="ECO:0000256" key="1">
    <source>
        <dbReference type="ARBA" id="ARBA00022741"/>
    </source>
</evidence>
<keyword evidence="1" id="KW-0547">Nucleotide-binding</keyword>